<organism evidence="2">
    <name type="scientific">Chlorella variabilis</name>
    <name type="common">Green alga</name>
    <dbReference type="NCBI Taxonomy" id="554065"/>
    <lineage>
        <taxon>Eukaryota</taxon>
        <taxon>Viridiplantae</taxon>
        <taxon>Chlorophyta</taxon>
        <taxon>core chlorophytes</taxon>
        <taxon>Trebouxiophyceae</taxon>
        <taxon>Chlorellales</taxon>
        <taxon>Chlorellaceae</taxon>
        <taxon>Chlorella clade</taxon>
        <taxon>Chlorella</taxon>
    </lineage>
</organism>
<dbReference type="Pfam" id="PF00702">
    <property type="entry name" value="Hydrolase"/>
    <property type="match status" value="1"/>
</dbReference>
<proteinExistence type="predicted"/>
<dbReference type="Proteomes" id="UP000008141">
    <property type="component" value="Unassembled WGS sequence"/>
</dbReference>
<dbReference type="InterPro" id="IPR036412">
    <property type="entry name" value="HAD-like_sf"/>
</dbReference>
<dbReference type="AlphaFoldDB" id="E1ZIE6"/>
<gene>
    <name evidence="1" type="ORF">CHLNCDRAFT_135540</name>
</gene>
<dbReference type="PANTHER" id="PTHR43611">
    <property type="entry name" value="ALPHA-D-GLUCOSE 1-PHOSPHATE PHOSPHATASE"/>
    <property type="match status" value="1"/>
</dbReference>
<dbReference type="InterPro" id="IPR006439">
    <property type="entry name" value="HAD-SF_hydro_IA"/>
</dbReference>
<keyword evidence="2" id="KW-1185">Reference proteome</keyword>
<dbReference type="InParanoid" id="E1ZIE6"/>
<dbReference type="PRINTS" id="PR00413">
    <property type="entry name" value="HADHALOGNASE"/>
</dbReference>
<dbReference type="Gene3D" id="1.10.150.240">
    <property type="entry name" value="Putative phosphatase, domain 2"/>
    <property type="match status" value="1"/>
</dbReference>
<dbReference type="PANTHER" id="PTHR43611:SF3">
    <property type="entry name" value="FLAVIN MONONUCLEOTIDE HYDROLASE 1, CHLOROPLATIC"/>
    <property type="match status" value="1"/>
</dbReference>
<dbReference type="EMBL" id="GL433848">
    <property type="protein sequence ID" value="EFN54145.1"/>
    <property type="molecule type" value="Genomic_DNA"/>
</dbReference>
<dbReference type="GeneID" id="17353885"/>
<name>E1ZIE6_CHLVA</name>
<dbReference type="Gene3D" id="3.40.50.1000">
    <property type="entry name" value="HAD superfamily/HAD-like"/>
    <property type="match status" value="1"/>
</dbReference>
<dbReference type="OrthoDB" id="511382at2759"/>
<dbReference type="NCBIfam" id="TIGR01509">
    <property type="entry name" value="HAD-SF-IA-v3"/>
    <property type="match status" value="1"/>
</dbReference>
<dbReference type="RefSeq" id="XP_005846247.1">
    <property type="nucleotide sequence ID" value="XM_005846185.1"/>
</dbReference>
<sequence length="195" mass="21125">MPKAVIFDLGKEVLLELFGHAAQPTGLLDKWGGRSLVEQLERGALTNQQFYEAVVEASGLQVDYATFAQLYADIFTAIPPMIAQQQLLAIEGVPTYLLSNCSGLHIDDVRRRHPFMASFAGLCLSYEVCSFKPDPAIYEAAERLAGLQGADLAFIDDRADNAAAAAARGWQAIHHTSPQGTLRQLQALGLPVVEA</sequence>
<evidence type="ECO:0000313" key="1">
    <source>
        <dbReference type="EMBL" id="EFN54145.1"/>
    </source>
</evidence>
<reference evidence="1 2" key="1">
    <citation type="journal article" date="2010" name="Plant Cell">
        <title>The Chlorella variabilis NC64A genome reveals adaptation to photosymbiosis, coevolution with viruses, and cryptic sex.</title>
        <authorList>
            <person name="Blanc G."/>
            <person name="Duncan G."/>
            <person name="Agarkova I."/>
            <person name="Borodovsky M."/>
            <person name="Gurnon J."/>
            <person name="Kuo A."/>
            <person name="Lindquist E."/>
            <person name="Lucas S."/>
            <person name="Pangilinan J."/>
            <person name="Polle J."/>
            <person name="Salamov A."/>
            <person name="Terry A."/>
            <person name="Yamada T."/>
            <person name="Dunigan D.D."/>
            <person name="Grigoriev I.V."/>
            <person name="Claverie J.M."/>
            <person name="Van Etten J.L."/>
        </authorList>
    </citation>
    <scope>NUCLEOTIDE SEQUENCE [LARGE SCALE GENOMIC DNA]</scope>
    <source>
        <strain evidence="1 2">NC64A</strain>
    </source>
</reference>
<evidence type="ECO:0000313" key="2">
    <source>
        <dbReference type="Proteomes" id="UP000008141"/>
    </source>
</evidence>
<accession>E1ZIE6</accession>
<dbReference type="eggNOG" id="KOG3085">
    <property type="taxonomic scope" value="Eukaryota"/>
</dbReference>
<dbReference type="InterPro" id="IPR023198">
    <property type="entry name" value="PGP-like_dom2"/>
</dbReference>
<protein>
    <submittedName>
        <fullName evidence="1">Uncharacterized protein</fullName>
    </submittedName>
</protein>
<dbReference type="SUPFAM" id="SSF56784">
    <property type="entry name" value="HAD-like"/>
    <property type="match status" value="1"/>
</dbReference>
<dbReference type="KEGG" id="cvr:CHLNCDRAFT_135540"/>
<dbReference type="InterPro" id="IPR023214">
    <property type="entry name" value="HAD_sf"/>
</dbReference>